<dbReference type="RefSeq" id="WP_154364708.1">
    <property type="nucleotide sequence ID" value="NZ_WKJH01000002.1"/>
</dbReference>
<dbReference type="GO" id="GO:0000731">
    <property type="term" value="P:DNA synthesis involved in DNA repair"/>
    <property type="evidence" value="ECO:0007669"/>
    <property type="project" value="TreeGrafter"/>
</dbReference>
<dbReference type="Proteomes" id="UP000443153">
    <property type="component" value="Unassembled WGS sequence"/>
</dbReference>
<dbReference type="GO" id="GO:0006302">
    <property type="term" value="P:double-strand break repair"/>
    <property type="evidence" value="ECO:0007669"/>
    <property type="project" value="TreeGrafter"/>
</dbReference>
<keyword evidence="3" id="KW-1185">Reference proteome</keyword>
<dbReference type="InterPro" id="IPR027417">
    <property type="entry name" value="P-loop_NTPase"/>
</dbReference>
<organism evidence="2 3">
    <name type="scientific">Maribacter luteus</name>
    <dbReference type="NCBI Taxonomy" id="2594478"/>
    <lineage>
        <taxon>Bacteria</taxon>
        <taxon>Pseudomonadati</taxon>
        <taxon>Bacteroidota</taxon>
        <taxon>Flavobacteriia</taxon>
        <taxon>Flavobacteriales</taxon>
        <taxon>Flavobacteriaceae</taxon>
        <taxon>Maribacter</taxon>
    </lineage>
</organism>
<feature type="domain" description="Protein CR006 P-loop" evidence="1">
    <location>
        <begin position="250"/>
        <end position="374"/>
    </location>
</feature>
<evidence type="ECO:0000313" key="2">
    <source>
        <dbReference type="EMBL" id="MRX63684.1"/>
    </source>
</evidence>
<comment type="caution">
    <text evidence="2">The sequence shown here is derived from an EMBL/GenBank/DDBJ whole genome shotgun (WGS) entry which is preliminary data.</text>
</comment>
<evidence type="ECO:0000259" key="1">
    <source>
        <dbReference type="Pfam" id="PF13166"/>
    </source>
</evidence>
<dbReference type="SUPFAM" id="SSF52540">
    <property type="entry name" value="P-loop containing nucleoside triphosphate hydrolases"/>
    <property type="match status" value="1"/>
</dbReference>
<evidence type="ECO:0000313" key="3">
    <source>
        <dbReference type="Proteomes" id="UP000443153"/>
    </source>
</evidence>
<gene>
    <name evidence="2" type="ORF">GJ691_05835</name>
</gene>
<dbReference type="AlphaFoldDB" id="A0A6I2MN96"/>
<sequence length="479" mass="55403">MIEKIIEISNIGHFVNFKFQGTQDWNGELKKLNIIYAPNGSGKTTLATILKSLSKNNLDLINYKKTFGTSTLPKVKIKVSGINDLVTLKDEKWSNHNLQIEVFDINYIEDYLFAGSYVRKQNKTNLFKLLFGNKGNEFRNKMKPLINKKDQFLKKLSRDKSNVDLKDKINLVQVKLDVIMDEFNIFTEPIYAKHVELVNKYLSKFTSYISLKEFSYLKNTSDFEKFRIFPIFKVYDEEVVFASPSNKIGNARYSMSEGDKSTVALCFFLARLKVLGVSDKIIVFDDPLSSFDYSRRNSTIFQLAKIANSSIQFILLSHDLGFTADFSDKCSFIDQITLKIENNGETSFLNKYDINSEFLTSTQKDIEIIKEYLKTGVNSESDKREVIRCIRPVLEGVFKSKYFDLIPNNIWLGDIIELIKQSSDGMRLYRLKTIVDEIIELNDYTKSYHHSTGNTRDLTINNEELKRYINLLITTIDKV</sequence>
<dbReference type="PANTHER" id="PTHR32182">
    <property type="entry name" value="DNA REPLICATION AND REPAIR PROTEIN RECF"/>
    <property type="match status" value="1"/>
</dbReference>
<dbReference type="PANTHER" id="PTHR32182:SF0">
    <property type="entry name" value="DNA REPLICATION AND REPAIR PROTEIN RECF"/>
    <property type="match status" value="1"/>
</dbReference>
<dbReference type="EMBL" id="WKJH01000002">
    <property type="protein sequence ID" value="MRX63684.1"/>
    <property type="molecule type" value="Genomic_DNA"/>
</dbReference>
<name>A0A6I2MN96_9FLAO</name>
<proteinExistence type="predicted"/>
<accession>A0A6I2MN96</accession>
<dbReference type="Pfam" id="PF13166">
    <property type="entry name" value="AAA_13"/>
    <property type="match status" value="1"/>
</dbReference>
<protein>
    <submittedName>
        <fullName evidence="2">AAA family ATPase</fullName>
    </submittedName>
</protein>
<dbReference type="Gene3D" id="3.40.50.300">
    <property type="entry name" value="P-loop containing nucleotide triphosphate hydrolases"/>
    <property type="match status" value="1"/>
</dbReference>
<reference evidence="2 3" key="1">
    <citation type="submission" date="2019-11" db="EMBL/GenBank/DDBJ databases">
        <title>Maribacter lutea sp. nov., a marine bacterium isolated from intertidal sand.</title>
        <authorList>
            <person name="Liu A."/>
        </authorList>
    </citation>
    <scope>NUCLEOTIDE SEQUENCE [LARGE SCALE GENOMIC DNA]</scope>
    <source>
        <strain evidence="2 3">RZ05</strain>
    </source>
</reference>
<dbReference type="InterPro" id="IPR026866">
    <property type="entry name" value="CR006_AAA"/>
</dbReference>
<dbReference type="OrthoDB" id="9795565at2"/>